<accession>A0AAE1XFE0</accession>
<sequence>MSTIMQIPARFGGVGNFGASEMHVRNLSNRISGDLQCTSSREQPKESDLISLHKDGVANMHKLRIDSVDKNRFILHHGGKNIQTPASRILVVQMRTQVQQLGKGYYPLNGMLLPDEFGGEHLEIGSTLTHSNLHLRGGGYSINLKENKKAHVGDLDYGSPPIWSTPTFARSNSPPEEDRETNSSIITDGPLLENHKHGSQNHLSSYHGFTFSRGTTESPASNGAINILPDSVISPPLSLSPLGPRFCGRMRQSRVCWDSKREFDESYITFKDVEQSLEGTISSFWSSHKDENVIIARKGLEDENFGMNFEQLTPECLTPTQGHIPTLTAQNTKLGRTLGGLSVRRSLVGSFEESLLSGRLASGIVSQKIDGFLAVLNITGGKFSPHPQKLPFAVTSVDGDNYLLYYSSIDLSGHLSSNKCEGPKLKRSLSVNGSSDDKARLRIPMKGRLQLVLSNPERTPIHTFFCNYDLSDMPAGTKRTTLAVDKSGQKDLGISASADSLQQKTPFSGTCGADAHSVVDNNCGNVNGIDNIPLSLSGGKESKSLCSPSKVNKNPTGSGVLRYALHLRFVCPTARSARKLV</sequence>
<dbReference type="AlphaFoldDB" id="A0AAE1XFE0"/>
<evidence type="ECO:0000259" key="2">
    <source>
        <dbReference type="SMART" id="SM01177"/>
    </source>
</evidence>
<gene>
    <name evidence="3" type="ORF">Sango_0146900</name>
</gene>
<feature type="region of interest" description="Disordered" evidence="1">
    <location>
        <begin position="165"/>
        <end position="200"/>
    </location>
</feature>
<reference evidence="3" key="2">
    <citation type="journal article" date="2024" name="Plant">
        <title>Genomic evolution and insights into agronomic trait innovations of Sesamum species.</title>
        <authorList>
            <person name="Miao H."/>
            <person name="Wang L."/>
            <person name="Qu L."/>
            <person name="Liu H."/>
            <person name="Sun Y."/>
            <person name="Le M."/>
            <person name="Wang Q."/>
            <person name="Wei S."/>
            <person name="Zheng Y."/>
            <person name="Lin W."/>
            <person name="Duan Y."/>
            <person name="Cao H."/>
            <person name="Xiong S."/>
            <person name="Wang X."/>
            <person name="Wei L."/>
            <person name="Li C."/>
            <person name="Ma Q."/>
            <person name="Ju M."/>
            <person name="Zhao R."/>
            <person name="Li G."/>
            <person name="Mu C."/>
            <person name="Tian Q."/>
            <person name="Mei H."/>
            <person name="Zhang T."/>
            <person name="Gao T."/>
            <person name="Zhang H."/>
        </authorList>
    </citation>
    <scope>NUCLEOTIDE SEQUENCE</scope>
    <source>
        <strain evidence="3">K16</strain>
    </source>
</reference>
<dbReference type="InterPro" id="IPR051506">
    <property type="entry name" value="ATOS_Transcription_Regulators"/>
</dbReference>
<comment type="caution">
    <text evidence="3">The sequence shown here is derived from an EMBL/GenBank/DDBJ whole genome shotgun (WGS) entry which is preliminary data.</text>
</comment>
<keyword evidence="4" id="KW-1185">Reference proteome</keyword>
<reference evidence="3" key="1">
    <citation type="submission" date="2020-06" db="EMBL/GenBank/DDBJ databases">
        <authorList>
            <person name="Li T."/>
            <person name="Hu X."/>
            <person name="Zhang T."/>
            <person name="Song X."/>
            <person name="Zhang H."/>
            <person name="Dai N."/>
            <person name="Sheng W."/>
            <person name="Hou X."/>
            <person name="Wei L."/>
        </authorList>
    </citation>
    <scope>NUCLEOTIDE SEQUENCE</scope>
    <source>
        <strain evidence="3">K16</strain>
        <tissue evidence="3">Leaf</tissue>
    </source>
</reference>
<feature type="compositionally biased region" description="Polar residues" evidence="1">
    <location>
        <begin position="165"/>
        <end position="174"/>
    </location>
</feature>
<organism evidence="3 4">
    <name type="scientific">Sesamum angolense</name>
    <dbReference type="NCBI Taxonomy" id="2727404"/>
    <lineage>
        <taxon>Eukaryota</taxon>
        <taxon>Viridiplantae</taxon>
        <taxon>Streptophyta</taxon>
        <taxon>Embryophyta</taxon>
        <taxon>Tracheophyta</taxon>
        <taxon>Spermatophyta</taxon>
        <taxon>Magnoliopsida</taxon>
        <taxon>eudicotyledons</taxon>
        <taxon>Gunneridae</taxon>
        <taxon>Pentapetalae</taxon>
        <taxon>asterids</taxon>
        <taxon>lamiids</taxon>
        <taxon>Lamiales</taxon>
        <taxon>Pedaliaceae</taxon>
        <taxon>Sesamum</taxon>
    </lineage>
</organism>
<name>A0AAE1XFE0_9LAMI</name>
<proteinExistence type="predicted"/>
<dbReference type="InterPro" id="IPR025261">
    <property type="entry name" value="Atos-like_cons_dom"/>
</dbReference>
<dbReference type="SMART" id="SM01177">
    <property type="entry name" value="DUF4210"/>
    <property type="match status" value="1"/>
</dbReference>
<evidence type="ECO:0000313" key="3">
    <source>
        <dbReference type="EMBL" id="KAK4410739.1"/>
    </source>
</evidence>
<dbReference type="EMBL" id="JACGWL010000001">
    <property type="protein sequence ID" value="KAK4410739.1"/>
    <property type="molecule type" value="Genomic_DNA"/>
</dbReference>
<protein>
    <recommendedName>
        <fullName evidence="2">Atos-like conserved domain-containing protein</fullName>
    </recommendedName>
</protein>
<dbReference type="PANTHER" id="PTHR13199">
    <property type="entry name" value="GH03947P"/>
    <property type="match status" value="1"/>
</dbReference>
<dbReference type="Proteomes" id="UP001289374">
    <property type="component" value="Unassembled WGS sequence"/>
</dbReference>
<evidence type="ECO:0000256" key="1">
    <source>
        <dbReference type="SAM" id="MobiDB-lite"/>
    </source>
</evidence>
<evidence type="ECO:0000313" key="4">
    <source>
        <dbReference type="Proteomes" id="UP001289374"/>
    </source>
</evidence>
<feature type="domain" description="Atos-like conserved" evidence="2">
    <location>
        <begin position="347"/>
        <end position="406"/>
    </location>
</feature>
<dbReference type="PANTHER" id="PTHR13199:SF11">
    <property type="entry name" value="PROTEIN ATOSSA"/>
    <property type="match status" value="1"/>
</dbReference>